<dbReference type="Proteomes" id="UP000324222">
    <property type="component" value="Unassembled WGS sequence"/>
</dbReference>
<dbReference type="AlphaFoldDB" id="A0A5B7JQH6"/>
<evidence type="ECO:0000313" key="1">
    <source>
        <dbReference type="EMBL" id="MPC96693.1"/>
    </source>
</evidence>
<comment type="caution">
    <text evidence="1">The sequence shown here is derived from an EMBL/GenBank/DDBJ whole genome shotgun (WGS) entry which is preliminary data.</text>
</comment>
<protein>
    <submittedName>
        <fullName evidence="1">Uncharacterized protein</fullName>
    </submittedName>
</protein>
<keyword evidence="2" id="KW-1185">Reference proteome</keyword>
<sequence>MKQGGRQYYIYTTMHPYSYTDPLRYKPPSYKPPVVGDNTQFLPICAGDSIPHKGRLSDSRL</sequence>
<name>A0A5B7JQH6_PORTR</name>
<evidence type="ECO:0000313" key="2">
    <source>
        <dbReference type="Proteomes" id="UP000324222"/>
    </source>
</evidence>
<gene>
    <name evidence="1" type="ORF">E2C01_091968</name>
</gene>
<dbReference type="EMBL" id="VSRR010106969">
    <property type="protein sequence ID" value="MPC96693.1"/>
    <property type="molecule type" value="Genomic_DNA"/>
</dbReference>
<reference evidence="1 2" key="1">
    <citation type="submission" date="2019-05" db="EMBL/GenBank/DDBJ databases">
        <title>Another draft genome of Portunus trituberculatus and its Hox gene families provides insights of decapod evolution.</title>
        <authorList>
            <person name="Jeong J.-H."/>
            <person name="Song I."/>
            <person name="Kim S."/>
            <person name="Choi T."/>
            <person name="Kim D."/>
            <person name="Ryu S."/>
            <person name="Kim W."/>
        </authorList>
    </citation>
    <scope>NUCLEOTIDE SEQUENCE [LARGE SCALE GENOMIC DNA]</scope>
    <source>
        <tissue evidence="1">Muscle</tissue>
    </source>
</reference>
<proteinExistence type="predicted"/>
<accession>A0A5B7JQH6</accession>
<organism evidence="1 2">
    <name type="scientific">Portunus trituberculatus</name>
    <name type="common">Swimming crab</name>
    <name type="synonym">Neptunus trituberculatus</name>
    <dbReference type="NCBI Taxonomy" id="210409"/>
    <lineage>
        <taxon>Eukaryota</taxon>
        <taxon>Metazoa</taxon>
        <taxon>Ecdysozoa</taxon>
        <taxon>Arthropoda</taxon>
        <taxon>Crustacea</taxon>
        <taxon>Multicrustacea</taxon>
        <taxon>Malacostraca</taxon>
        <taxon>Eumalacostraca</taxon>
        <taxon>Eucarida</taxon>
        <taxon>Decapoda</taxon>
        <taxon>Pleocyemata</taxon>
        <taxon>Brachyura</taxon>
        <taxon>Eubrachyura</taxon>
        <taxon>Portunoidea</taxon>
        <taxon>Portunidae</taxon>
        <taxon>Portuninae</taxon>
        <taxon>Portunus</taxon>
    </lineage>
</organism>